<keyword evidence="3" id="KW-1185">Reference proteome</keyword>
<organism evidence="2 3">
    <name type="scientific">Stenomitos frigidus ULC18</name>
    <dbReference type="NCBI Taxonomy" id="2107698"/>
    <lineage>
        <taxon>Bacteria</taxon>
        <taxon>Bacillati</taxon>
        <taxon>Cyanobacteriota</taxon>
        <taxon>Cyanophyceae</taxon>
        <taxon>Leptolyngbyales</taxon>
        <taxon>Leptolyngbyaceae</taxon>
        <taxon>Stenomitos</taxon>
    </lineage>
</organism>
<comment type="caution">
    <text evidence="2">The sequence shown here is derived from an EMBL/GenBank/DDBJ whole genome shotgun (WGS) entry which is preliminary data.</text>
</comment>
<reference evidence="2 3" key="2">
    <citation type="submission" date="2018-03" db="EMBL/GenBank/DDBJ databases">
        <title>The ancient ancestry and fast evolution of plastids.</title>
        <authorList>
            <person name="Moore K.R."/>
            <person name="Magnabosco C."/>
            <person name="Momper L."/>
            <person name="Gold D.A."/>
            <person name="Bosak T."/>
            <person name="Fournier G.P."/>
        </authorList>
    </citation>
    <scope>NUCLEOTIDE SEQUENCE [LARGE SCALE GENOMIC DNA]</scope>
    <source>
        <strain evidence="2 3">ULC18</strain>
    </source>
</reference>
<dbReference type="EMBL" id="PVWK01000132">
    <property type="protein sequence ID" value="PSB25131.1"/>
    <property type="molecule type" value="Genomic_DNA"/>
</dbReference>
<evidence type="ECO:0000313" key="2">
    <source>
        <dbReference type="EMBL" id="PSB25131.1"/>
    </source>
</evidence>
<feature type="transmembrane region" description="Helical" evidence="1">
    <location>
        <begin position="60"/>
        <end position="82"/>
    </location>
</feature>
<accession>A0A2T1DXG5</accession>
<keyword evidence="1" id="KW-0812">Transmembrane</keyword>
<proteinExistence type="predicted"/>
<dbReference type="OrthoDB" id="582668at2"/>
<protein>
    <submittedName>
        <fullName evidence="2">Uncharacterized protein</fullName>
    </submittedName>
</protein>
<dbReference type="RefSeq" id="WP_106259372.1">
    <property type="nucleotide sequence ID" value="NZ_CAWNSW010000032.1"/>
</dbReference>
<evidence type="ECO:0000256" key="1">
    <source>
        <dbReference type="SAM" id="Phobius"/>
    </source>
</evidence>
<dbReference type="AlphaFoldDB" id="A0A2T1DXG5"/>
<evidence type="ECO:0000313" key="3">
    <source>
        <dbReference type="Proteomes" id="UP000239576"/>
    </source>
</evidence>
<keyword evidence="1" id="KW-0472">Membrane</keyword>
<dbReference type="Proteomes" id="UP000239576">
    <property type="component" value="Unassembled WGS sequence"/>
</dbReference>
<name>A0A2T1DXG5_9CYAN</name>
<keyword evidence="1" id="KW-1133">Transmembrane helix</keyword>
<reference evidence="3" key="1">
    <citation type="submission" date="2018-02" db="EMBL/GenBank/DDBJ databases">
        <authorList>
            <person name="Moore K."/>
            <person name="Momper L."/>
        </authorList>
    </citation>
    <scope>NUCLEOTIDE SEQUENCE [LARGE SCALE GENOMIC DNA]</scope>
    <source>
        <strain evidence="3">ULC18</strain>
    </source>
</reference>
<gene>
    <name evidence="2" type="ORF">C7B82_24460</name>
</gene>
<sequence>MSQLPNDDHELVDFLKQHRPQTPPADPVLEERLFAAIESQPQQDNVTPLRRSQPRVRRSIAWFVPPTLAAGLLVSVIGYRLLMPAKPSATELANLQAFIESNWQGTVNSGSTDEETPLFNDVTN</sequence>